<evidence type="ECO:0000313" key="3">
    <source>
        <dbReference type="Proteomes" id="UP001175226"/>
    </source>
</evidence>
<feature type="signal peptide" evidence="1">
    <location>
        <begin position="1"/>
        <end position="16"/>
    </location>
</feature>
<evidence type="ECO:0000313" key="2">
    <source>
        <dbReference type="EMBL" id="KAK0441320.1"/>
    </source>
</evidence>
<proteinExistence type="predicted"/>
<dbReference type="Proteomes" id="UP001175226">
    <property type="component" value="Unassembled WGS sequence"/>
</dbReference>
<feature type="chain" id="PRO_5041278603" description="Secreted protein" evidence="1">
    <location>
        <begin position="17"/>
        <end position="118"/>
    </location>
</feature>
<dbReference type="AlphaFoldDB" id="A0AA39MPT1"/>
<protein>
    <recommendedName>
        <fullName evidence="4">Secreted protein</fullName>
    </recommendedName>
</protein>
<keyword evidence="3" id="KW-1185">Reference proteome</keyword>
<evidence type="ECO:0000256" key="1">
    <source>
        <dbReference type="SAM" id="SignalP"/>
    </source>
</evidence>
<comment type="caution">
    <text evidence="2">The sequence shown here is derived from an EMBL/GenBank/DDBJ whole genome shotgun (WGS) entry which is preliminary data.</text>
</comment>
<name>A0AA39MPT1_9AGAR</name>
<accession>A0AA39MPT1</accession>
<dbReference type="EMBL" id="JAUEPT010000030">
    <property type="protein sequence ID" value="KAK0441320.1"/>
    <property type="molecule type" value="Genomic_DNA"/>
</dbReference>
<gene>
    <name evidence="2" type="ORF">EV421DRAFT_726924</name>
</gene>
<sequence length="118" mass="13069">MVCMKFLPFLVTFSHAYLQVNRLGTGGRVGHALADSTTGSGSVVTTRRYKGLISLPHLQLRNTMEFQRYAFLLFALVASVIGATTRSEEGSAEGLFYTCGILLPTHVHHICRRCMHPE</sequence>
<organism evidence="2 3">
    <name type="scientific">Armillaria borealis</name>
    <dbReference type="NCBI Taxonomy" id="47425"/>
    <lineage>
        <taxon>Eukaryota</taxon>
        <taxon>Fungi</taxon>
        <taxon>Dikarya</taxon>
        <taxon>Basidiomycota</taxon>
        <taxon>Agaricomycotina</taxon>
        <taxon>Agaricomycetes</taxon>
        <taxon>Agaricomycetidae</taxon>
        <taxon>Agaricales</taxon>
        <taxon>Marasmiineae</taxon>
        <taxon>Physalacriaceae</taxon>
        <taxon>Armillaria</taxon>
    </lineage>
</organism>
<reference evidence="2" key="1">
    <citation type="submission" date="2023-06" db="EMBL/GenBank/DDBJ databases">
        <authorList>
            <consortium name="Lawrence Berkeley National Laboratory"/>
            <person name="Ahrendt S."/>
            <person name="Sahu N."/>
            <person name="Indic B."/>
            <person name="Wong-Bajracharya J."/>
            <person name="Merenyi Z."/>
            <person name="Ke H.-M."/>
            <person name="Monk M."/>
            <person name="Kocsube S."/>
            <person name="Drula E."/>
            <person name="Lipzen A."/>
            <person name="Balint B."/>
            <person name="Henrissat B."/>
            <person name="Andreopoulos B."/>
            <person name="Martin F.M."/>
            <person name="Harder C.B."/>
            <person name="Rigling D."/>
            <person name="Ford K.L."/>
            <person name="Foster G.D."/>
            <person name="Pangilinan J."/>
            <person name="Papanicolaou A."/>
            <person name="Barry K."/>
            <person name="LaButti K."/>
            <person name="Viragh M."/>
            <person name="Koriabine M."/>
            <person name="Yan M."/>
            <person name="Riley R."/>
            <person name="Champramary S."/>
            <person name="Plett K.L."/>
            <person name="Tsai I.J."/>
            <person name="Slot J."/>
            <person name="Sipos G."/>
            <person name="Plett J."/>
            <person name="Nagy L.G."/>
            <person name="Grigoriev I.V."/>
        </authorList>
    </citation>
    <scope>NUCLEOTIDE SEQUENCE</scope>
    <source>
        <strain evidence="2">FPL87.14</strain>
    </source>
</reference>
<evidence type="ECO:0008006" key="4">
    <source>
        <dbReference type="Google" id="ProtNLM"/>
    </source>
</evidence>
<keyword evidence="1" id="KW-0732">Signal</keyword>